<comment type="cofactor">
    <cofactor evidence="1">
        <name>FMN</name>
        <dbReference type="ChEBI" id="CHEBI:58210"/>
    </cofactor>
</comment>
<sequence length="678" mass="74598">MSNDPLLQPYRLKHLTLRNRIMITSHEPAYPEDGMPKGRYRAYHVERAKAGVALTMTAGSASVARDSPPVFNNILAWKDEVVGWMKAMVDECHDHGAAVMIQLTHLGRRTRWDKGDWLPVLAPSHEREAAHRAFPKRMEDWDMTRIIRDFADAAERMKAAGVDGIELEAYGHLLEQFWSPLTNDLEAPYGGSLDNRLRFTFDVLRAIRDRCGSEFIVGLRYTGDQVLPGGMTPAEGMEVSHKLKDSGLVDFLNVVRGHIDTDPGLTDVIPIQGMKNAPHLDFAGEIRAATGFPTFHAAKIPDVATARHAIASGKLDMVGMTRAHMADPHLVRKIIEGREDDIRPCVGANYCLDRIYQGGMAFCLHNAATGREETMPHSIPPAATKKRITIVGAGPGGMEAARVASERGHAVTVFEAADQPGGQIRLTAQDERRREMGSIIAWRFDQCEKRGVSFNFNTYAEAADVLATDPDEVIIATGGLPHTEVLGTGNDLVHSAWDILSGDVKPGQNVLIFDDAGDHAALQAADLISATGAAVEVVTPDRSFAPEVMAMNLVPYMRNLQKRNTTFTVTWRLISVTRDGNRLRATLGSDYGDVTRERLVDQVIVNHGTRPLDELYFELKPQSSNLGEVDYEALATGAPQQVSPNPNGRFRLFRIGDAVAARNTHAAIYDALRLTKDL</sequence>
<feature type="domain" description="NADH:flavin oxidoreductase/NADH oxidase N-terminal" evidence="10">
    <location>
        <begin position="6"/>
        <end position="340"/>
    </location>
</feature>
<dbReference type="SUPFAM" id="SSF51395">
    <property type="entry name" value="FMN-linked oxidoreductases"/>
    <property type="match status" value="1"/>
</dbReference>
<dbReference type="InterPro" id="IPR001155">
    <property type="entry name" value="OxRdtase_FMN_N"/>
</dbReference>
<evidence type="ECO:0000256" key="5">
    <source>
        <dbReference type="ARBA" id="ARBA00022643"/>
    </source>
</evidence>
<dbReference type="Gene3D" id="3.50.50.60">
    <property type="entry name" value="FAD/NAD(P)-binding domain"/>
    <property type="match status" value="1"/>
</dbReference>
<dbReference type="PRINTS" id="PR00368">
    <property type="entry name" value="FADPNR"/>
</dbReference>
<dbReference type="Gene3D" id="3.20.20.70">
    <property type="entry name" value="Aldolase class I"/>
    <property type="match status" value="1"/>
</dbReference>
<dbReference type="Proteomes" id="UP000598196">
    <property type="component" value="Unassembled WGS sequence"/>
</dbReference>
<accession>A0A917YMW1</accession>
<evidence type="ECO:0000256" key="8">
    <source>
        <dbReference type="ARBA" id="ARBA00023004"/>
    </source>
</evidence>
<dbReference type="SUPFAM" id="SSF51905">
    <property type="entry name" value="FAD/NAD(P)-binding domain"/>
    <property type="match status" value="1"/>
</dbReference>
<evidence type="ECO:0000256" key="2">
    <source>
        <dbReference type="ARBA" id="ARBA00001966"/>
    </source>
</evidence>
<evidence type="ECO:0000256" key="6">
    <source>
        <dbReference type="ARBA" id="ARBA00022723"/>
    </source>
</evidence>
<dbReference type="Gene3D" id="3.40.50.720">
    <property type="entry name" value="NAD(P)-binding Rossmann-like Domain"/>
    <property type="match status" value="1"/>
</dbReference>
<comment type="cofactor">
    <cofactor evidence="2">
        <name>[4Fe-4S] cluster</name>
        <dbReference type="ChEBI" id="CHEBI:49883"/>
    </cofactor>
</comment>
<dbReference type="GO" id="GO:0051536">
    <property type="term" value="F:iron-sulfur cluster binding"/>
    <property type="evidence" value="ECO:0007669"/>
    <property type="project" value="UniProtKB-KW"/>
</dbReference>
<dbReference type="RefSeq" id="WP_146287987.1">
    <property type="nucleotide sequence ID" value="NZ_BMLP01000008.1"/>
</dbReference>
<evidence type="ECO:0000259" key="10">
    <source>
        <dbReference type="Pfam" id="PF00724"/>
    </source>
</evidence>
<proteinExistence type="inferred from homology"/>
<organism evidence="11 12">
    <name type="scientific">Gemmobacter aquaticus</name>
    <dbReference type="NCBI Taxonomy" id="490185"/>
    <lineage>
        <taxon>Bacteria</taxon>
        <taxon>Pseudomonadati</taxon>
        <taxon>Pseudomonadota</taxon>
        <taxon>Alphaproteobacteria</taxon>
        <taxon>Rhodobacterales</taxon>
        <taxon>Paracoccaceae</taxon>
        <taxon>Gemmobacter</taxon>
    </lineage>
</organism>
<comment type="caution">
    <text evidence="11">The sequence shown here is derived from an EMBL/GenBank/DDBJ whole genome shotgun (WGS) entry which is preliminary data.</text>
</comment>
<evidence type="ECO:0000256" key="1">
    <source>
        <dbReference type="ARBA" id="ARBA00001917"/>
    </source>
</evidence>
<dbReference type="Pfam" id="PF00724">
    <property type="entry name" value="Oxidored_FMN"/>
    <property type="match status" value="1"/>
</dbReference>
<name>A0A917YMW1_9RHOB</name>
<keyword evidence="12" id="KW-1185">Reference proteome</keyword>
<evidence type="ECO:0000256" key="3">
    <source>
        <dbReference type="ARBA" id="ARBA00011048"/>
    </source>
</evidence>
<keyword evidence="7" id="KW-0560">Oxidoreductase</keyword>
<dbReference type="EMBL" id="BMLP01000008">
    <property type="protein sequence ID" value="GGO37006.1"/>
    <property type="molecule type" value="Genomic_DNA"/>
</dbReference>
<protein>
    <submittedName>
        <fullName evidence="11">N-methylproline demethylase</fullName>
    </submittedName>
</protein>
<comment type="similarity">
    <text evidence="3">In the N-terminal section; belongs to the NADH:flavin oxidoreductase/NADH oxidase family.</text>
</comment>
<evidence type="ECO:0000256" key="9">
    <source>
        <dbReference type="ARBA" id="ARBA00023014"/>
    </source>
</evidence>
<evidence type="ECO:0000256" key="4">
    <source>
        <dbReference type="ARBA" id="ARBA00022630"/>
    </source>
</evidence>
<dbReference type="PANTHER" id="PTHR42917:SF2">
    <property type="entry name" value="2,4-DIENOYL-COA REDUCTASE [(2E)-ENOYL-COA-PRODUCING]"/>
    <property type="match status" value="1"/>
</dbReference>
<keyword evidence="4" id="KW-0285">Flavoprotein</keyword>
<dbReference type="GO" id="GO:0010181">
    <property type="term" value="F:FMN binding"/>
    <property type="evidence" value="ECO:0007669"/>
    <property type="project" value="InterPro"/>
</dbReference>
<reference evidence="11 12" key="1">
    <citation type="journal article" date="2014" name="Int. J. Syst. Evol. Microbiol.">
        <title>Complete genome sequence of Corynebacterium casei LMG S-19264T (=DSM 44701T), isolated from a smear-ripened cheese.</title>
        <authorList>
            <consortium name="US DOE Joint Genome Institute (JGI-PGF)"/>
            <person name="Walter F."/>
            <person name="Albersmeier A."/>
            <person name="Kalinowski J."/>
            <person name="Ruckert C."/>
        </authorList>
    </citation>
    <scope>NUCLEOTIDE SEQUENCE [LARGE SCALE GENOMIC DNA]</scope>
    <source>
        <strain evidence="11 12">CGMCC 1.7029</strain>
    </source>
</reference>
<dbReference type="PRINTS" id="PR00411">
    <property type="entry name" value="PNDRDTASEI"/>
</dbReference>
<dbReference type="Pfam" id="PF13450">
    <property type="entry name" value="NAD_binding_8"/>
    <property type="match status" value="1"/>
</dbReference>
<dbReference type="OrthoDB" id="9784632at2"/>
<keyword evidence="8" id="KW-0408">Iron</keyword>
<keyword evidence="5" id="KW-0288">FMN</keyword>
<dbReference type="InterPro" id="IPR013785">
    <property type="entry name" value="Aldolase_TIM"/>
</dbReference>
<evidence type="ECO:0000313" key="12">
    <source>
        <dbReference type="Proteomes" id="UP000598196"/>
    </source>
</evidence>
<dbReference type="AlphaFoldDB" id="A0A917YMW1"/>
<keyword evidence="6" id="KW-0479">Metal-binding</keyword>
<dbReference type="CDD" id="cd04734">
    <property type="entry name" value="OYE_like_3_FMN"/>
    <property type="match status" value="1"/>
</dbReference>
<keyword evidence="9" id="KW-0411">Iron-sulfur</keyword>
<dbReference type="InterPro" id="IPR036188">
    <property type="entry name" value="FAD/NAD-bd_sf"/>
</dbReference>
<dbReference type="GO" id="GO:0016491">
    <property type="term" value="F:oxidoreductase activity"/>
    <property type="evidence" value="ECO:0007669"/>
    <property type="project" value="UniProtKB-KW"/>
</dbReference>
<dbReference type="PANTHER" id="PTHR42917">
    <property type="entry name" value="2,4-DIENOYL-COA REDUCTASE"/>
    <property type="match status" value="1"/>
</dbReference>
<evidence type="ECO:0000256" key="7">
    <source>
        <dbReference type="ARBA" id="ARBA00023002"/>
    </source>
</evidence>
<evidence type="ECO:0000313" key="11">
    <source>
        <dbReference type="EMBL" id="GGO37006.1"/>
    </source>
</evidence>
<dbReference type="GO" id="GO:0046872">
    <property type="term" value="F:metal ion binding"/>
    <property type="evidence" value="ECO:0007669"/>
    <property type="project" value="UniProtKB-KW"/>
</dbReference>
<dbReference type="InterPro" id="IPR051793">
    <property type="entry name" value="NADH:flavin_oxidoreductase"/>
</dbReference>
<gene>
    <name evidence="11" type="primary">stcD2</name>
    <name evidence="11" type="ORF">GCM10010991_31900</name>
</gene>